<reference evidence="2" key="1">
    <citation type="submission" date="2022-01" db="EMBL/GenBank/DDBJ databases">
        <title>Comparative genomics reveals a dynamic genome evolution in the ectomycorrhizal milk-cap (Lactarius) mushrooms.</title>
        <authorList>
            <consortium name="DOE Joint Genome Institute"/>
            <person name="Lebreton A."/>
            <person name="Tang N."/>
            <person name="Kuo A."/>
            <person name="LaButti K."/>
            <person name="Drula E."/>
            <person name="Barry K."/>
            <person name="Clum A."/>
            <person name="Lipzen A."/>
            <person name="Mousain D."/>
            <person name="Ng V."/>
            <person name="Wang R."/>
            <person name="Wang X."/>
            <person name="Dai Y."/>
            <person name="Henrissat B."/>
            <person name="Grigoriev I.V."/>
            <person name="Guerin-Laguette A."/>
            <person name="Yu F."/>
            <person name="Martin F.M."/>
        </authorList>
    </citation>
    <scope>NUCLEOTIDE SEQUENCE</scope>
    <source>
        <strain evidence="2">QP</strain>
    </source>
</reference>
<feature type="region of interest" description="Disordered" evidence="1">
    <location>
        <begin position="1"/>
        <end position="27"/>
    </location>
</feature>
<evidence type="ECO:0008006" key="4">
    <source>
        <dbReference type="Google" id="ProtNLM"/>
    </source>
</evidence>
<evidence type="ECO:0000256" key="1">
    <source>
        <dbReference type="SAM" id="MobiDB-lite"/>
    </source>
</evidence>
<organism evidence="2 3">
    <name type="scientific">Lactarius akahatsu</name>
    <dbReference type="NCBI Taxonomy" id="416441"/>
    <lineage>
        <taxon>Eukaryota</taxon>
        <taxon>Fungi</taxon>
        <taxon>Dikarya</taxon>
        <taxon>Basidiomycota</taxon>
        <taxon>Agaricomycotina</taxon>
        <taxon>Agaricomycetes</taxon>
        <taxon>Russulales</taxon>
        <taxon>Russulaceae</taxon>
        <taxon>Lactarius</taxon>
    </lineage>
</organism>
<feature type="compositionally biased region" description="Low complexity" evidence="1">
    <location>
        <begin position="1"/>
        <end position="22"/>
    </location>
</feature>
<dbReference type="EMBL" id="JAKELL010000007">
    <property type="protein sequence ID" value="KAH8997529.1"/>
    <property type="molecule type" value="Genomic_DNA"/>
</dbReference>
<keyword evidence="3" id="KW-1185">Reference proteome</keyword>
<evidence type="ECO:0000313" key="2">
    <source>
        <dbReference type="EMBL" id="KAH8997529.1"/>
    </source>
</evidence>
<proteinExistence type="predicted"/>
<protein>
    <recommendedName>
        <fullName evidence="4">Protein kinase domain-containing protein</fullName>
    </recommendedName>
</protein>
<accession>A0AAD4QGJ8</accession>
<feature type="region of interest" description="Disordered" evidence="1">
    <location>
        <begin position="486"/>
        <end position="533"/>
    </location>
</feature>
<feature type="compositionally biased region" description="Low complexity" evidence="1">
    <location>
        <begin position="519"/>
        <end position="533"/>
    </location>
</feature>
<dbReference type="AlphaFoldDB" id="A0AAD4QGJ8"/>
<dbReference type="Proteomes" id="UP001201163">
    <property type="component" value="Unassembled WGS sequence"/>
</dbReference>
<feature type="compositionally biased region" description="Low complexity" evidence="1">
    <location>
        <begin position="378"/>
        <end position="388"/>
    </location>
</feature>
<dbReference type="InterPro" id="IPR011009">
    <property type="entry name" value="Kinase-like_dom_sf"/>
</dbReference>
<sequence>MSPKSLKTKTSTLTSMSGLLSTSDRDNSDVPPCLDHLYVPHGRHLGQGLQYLGKGVMIRAGRATTSYLRRATFGAQAVAIVSKIWKIWDGFHKELYLYGHPLHLRPLQGLCVPNIIGVFNTSEGLANMAMEPPHPHAWRVADRFLSTNEKRVIVEAYAQIHARGVLHRDVALRHMLIGRDGKATIINFRQASCLPPVKRIGLSGCGAHDFQLEMRQVKFLLDYEGAREFEYRLARNHCYAMRMSSIGGISSNAIFPISEITLRQWDASTLEDIHPPPLPSDVPNSPSISMHSISWISEEWPSNMDDFRYGDFVKNQPLIGPSPEVPLKQDCSDLEDDDDIQTQAPQPLRSPGRKRKFVESSCDLGVGGDVPSKRTRLISHTTHTTITTEEQSPEAHSPRAISVSGERVHHTTHSGCITMSCPSPEGSALSYPEAPPSVNTFASRYYSSGDASLQNQPPSSSLQRHEIGFYLPESLTTSLMGLLPAPPPNYTAHGARSPRPQSAGSEAPYEFGPYVDNVSDSSSDDSLASDDSSCGSWDYLEPLEPDLPTGAFVTLQDGLFQTPDIDISNSPLILDPSSDVEIDFTRRPQLEYSRLSFEPVFDQYKRKRLFIANESECDERSRKRRGIEQ</sequence>
<dbReference type="SUPFAM" id="SSF56112">
    <property type="entry name" value="Protein kinase-like (PK-like)"/>
    <property type="match status" value="1"/>
</dbReference>
<name>A0AAD4QGJ8_9AGAM</name>
<evidence type="ECO:0000313" key="3">
    <source>
        <dbReference type="Proteomes" id="UP001201163"/>
    </source>
</evidence>
<comment type="caution">
    <text evidence="2">The sequence shown here is derived from an EMBL/GenBank/DDBJ whole genome shotgun (WGS) entry which is preliminary data.</text>
</comment>
<gene>
    <name evidence="2" type="ORF">EDB92DRAFT_1840286</name>
</gene>
<feature type="region of interest" description="Disordered" evidence="1">
    <location>
        <begin position="318"/>
        <end position="406"/>
    </location>
</feature>